<dbReference type="Gene3D" id="3.60.150.10">
    <property type="entry name" value="Chorismate synthase AroC"/>
    <property type="match status" value="1"/>
</dbReference>
<dbReference type="Pfam" id="PF01264">
    <property type="entry name" value="Chorismate_synt"/>
    <property type="match status" value="1"/>
</dbReference>
<gene>
    <name evidence="11" type="primary">aroC</name>
    <name evidence="12" type="ORF">J2Z34_002438</name>
</gene>
<feature type="binding site" evidence="11">
    <location>
        <position position="323"/>
    </location>
    <ligand>
        <name>FMN</name>
        <dbReference type="ChEBI" id="CHEBI:58210"/>
    </ligand>
</feature>
<keyword evidence="9 11" id="KW-0057">Aromatic amino acid biosynthesis</keyword>
<evidence type="ECO:0000256" key="4">
    <source>
        <dbReference type="ARBA" id="ARBA00022605"/>
    </source>
</evidence>
<keyword evidence="8 11" id="KW-0521">NADP</keyword>
<evidence type="ECO:0000256" key="3">
    <source>
        <dbReference type="ARBA" id="ARBA00013036"/>
    </source>
</evidence>
<feature type="binding site" evidence="11">
    <location>
        <begin position="296"/>
        <end position="300"/>
    </location>
    <ligand>
        <name>FMN</name>
        <dbReference type="ChEBI" id="CHEBI:58210"/>
    </ligand>
</feature>
<comment type="subunit">
    <text evidence="11">Homotetramer.</text>
</comment>
<reference evidence="12 13" key="1">
    <citation type="submission" date="2021-03" db="EMBL/GenBank/DDBJ databases">
        <title>Genomic Encyclopedia of Type Strains, Phase IV (KMG-IV): sequencing the most valuable type-strain genomes for metagenomic binning, comparative biology and taxonomic classification.</title>
        <authorList>
            <person name="Goeker M."/>
        </authorList>
    </citation>
    <scope>NUCLEOTIDE SEQUENCE [LARGE SCALE GENOMIC DNA]</scope>
    <source>
        <strain evidence="12 13">DSM 6139</strain>
    </source>
</reference>
<keyword evidence="10 11" id="KW-0456">Lyase</keyword>
<comment type="cofactor">
    <cofactor evidence="11">
        <name>FMNH2</name>
        <dbReference type="ChEBI" id="CHEBI:57618"/>
    </cofactor>
    <text evidence="11">Reduced FMN (FMNH(2)).</text>
</comment>
<dbReference type="InterPro" id="IPR020541">
    <property type="entry name" value="Chorismate_synthase_CS"/>
</dbReference>
<evidence type="ECO:0000256" key="9">
    <source>
        <dbReference type="ARBA" id="ARBA00023141"/>
    </source>
</evidence>
<dbReference type="RefSeq" id="WP_209460127.1">
    <property type="nucleotide sequence ID" value="NZ_JAGGKC010000021.1"/>
</dbReference>
<comment type="caution">
    <text evidence="12">The sequence shown here is derived from an EMBL/GenBank/DDBJ whole genome shotgun (WGS) entry which is preliminary data.</text>
</comment>
<dbReference type="PIRSF" id="PIRSF001456">
    <property type="entry name" value="Chorismate_synth"/>
    <property type="match status" value="1"/>
</dbReference>
<evidence type="ECO:0000256" key="5">
    <source>
        <dbReference type="ARBA" id="ARBA00022630"/>
    </source>
</evidence>
<dbReference type="InterPro" id="IPR000453">
    <property type="entry name" value="Chorismate_synth"/>
</dbReference>
<comment type="caution">
    <text evidence="11">Lacks conserved residue(s) required for the propagation of feature annotation.</text>
</comment>
<evidence type="ECO:0000256" key="1">
    <source>
        <dbReference type="ARBA" id="ARBA00005044"/>
    </source>
</evidence>
<dbReference type="GO" id="GO:0004107">
    <property type="term" value="F:chorismate synthase activity"/>
    <property type="evidence" value="ECO:0007669"/>
    <property type="project" value="UniProtKB-EC"/>
</dbReference>
<comment type="similarity">
    <text evidence="2 11">Belongs to the chorismate synthase family.</text>
</comment>
<comment type="catalytic activity">
    <reaction evidence="11">
        <text>5-O-(1-carboxyvinyl)-3-phosphoshikimate = chorismate + phosphate</text>
        <dbReference type="Rhea" id="RHEA:21020"/>
        <dbReference type="ChEBI" id="CHEBI:29748"/>
        <dbReference type="ChEBI" id="CHEBI:43474"/>
        <dbReference type="ChEBI" id="CHEBI:57701"/>
        <dbReference type="EC" id="4.2.3.5"/>
    </reaction>
</comment>
<dbReference type="HAMAP" id="MF_00300">
    <property type="entry name" value="Chorismate_synth"/>
    <property type="match status" value="1"/>
</dbReference>
<comment type="pathway">
    <text evidence="1 11">Metabolic intermediate biosynthesis; chorismate biosynthesis; chorismate from D-erythrose 4-phosphate and phosphoenolpyruvate: step 7/7.</text>
</comment>
<evidence type="ECO:0000256" key="8">
    <source>
        <dbReference type="ARBA" id="ARBA00022857"/>
    </source>
</evidence>
<proteinExistence type="inferred from homology"/>
<keyword evidence="13" id="KW-1185">Reference proteome</keyword>
<keyword evidence="5 11" id="KW-0285">Flavoprotein</keyword>
<dbReference type="PROSITE" id="PS00789">
    <property type="entry name" value="CHORISMATE_SYNTHASE_3"/>
    <property type="match status" value="1"/>
</dbReference>
<name>A0ABS4G5W1_9CLOT</name>
<dbReference type="SUPFAM" id="SSF103263">
    <property type="entry name" value="Chorismate synthase, AroC"/>
    <property type="match status" value="1"/>
</dbReference>
<evidence type="ECO:0000313" key="12">
    <source>
        <dbReference type="EMBL" id="MBP1919942.1"/>
    </source>
</evidence>
<evidence type="ECO:0000256" key="10">
    <source>
        <dbReference type="ARBA" id="ARBA00023239"/>
    </source>
</evidence>
<keyword evidence="6 11" id="KW-0288">FMN</keyword>
<dbReference type="InterPro" id="IPR035904">
    <property type="entry name" value="Chorismate_synth_AroC_sf"/>
</dbReference>
<dbReference type="EC" id="4.2.3.5" evidence="3 11"/>
<evidence type="ECO:0000256" key="2">
    <source>
        <dbReference type="ARBA" id="ARBA00008014"/>
    </source>
</evidence>
<feature type="binding site" evidence="11">
    <location>
        <begin position="117"/>
        <end position="119"/>
    </location>
    <ligand>
        <name>FMN</name>
        <dbReference type="ChEBI" id="CHEBI:58210"/>
    </ligand>
</feature>
<accession>A0ABS4G5W1</accession>
<comment type="function">
    <text evidence="11">Catalyzes the anti-1,4-elimination of the C-3 phosphate and the C-6 proR hydrogen from 5-enolpyruvylshikimate-3-phosphate (EPSP) to yield chorismate, which is the branch point compound that serves as the starting substrate for the three terminal pathways of aromatic amino acid biosynthesis. This reaction introduces a second double bond into the aromatic ring system.</text>
</comment>
<evidence type="ECO:0000256" key="11">
    <source>
        <dbReference type="HAMAP-Rule" id="MF_00300"/>
    </source>
</evidence>
<dbReference type="PANTHER" id="PTHR21085:SF0">
    <property type="entry name" value="CHORISMATE SYNTHASE"/>
    <property type="match status" value="1"/>
</dbReference>
<keyword evidence="4 11" id="KW-0028">Amino-acid biosynthesis</keyword>
<dbReference type="EMBL" id="JAGGKC010000021">
    <property type="protein sequence ID" value="MBP1919942.1"/>
    <property type="molecule type" value="Genomic_DNA"/>
</dbReference>
<keyword evidence="7 11" id="KW-0274">FAD</keyword>
<dbReference type="Proteomes" id="UP001519271">
    <property type="component" value="Unassembled WGS sequence"/>
</dbReference>
<evidence type="ECO:0000313" key="13">
    <source>
        <dbReference type="Proteomes" id="UP001519271"/>
    </source>
</evidence>
<feature type="binding site" evidence="11">
    <location>
        <position position="39"/>
    </location>
    <ligand>
        <name>NADP(+)</name>
        <dbReference type="ChEBI" id="CHEBI:58349"/>
    </ligand>
</feature>
<dbReference type="NCBIfam" id="TIGR00033">
    <property type="entry name" value="aroC"/>
    <property type="match status" value="1"/>
</dbReference>
<sequence>MKHMIFGESHGPAIGVVLEGVRPGLAMDMDFISKEMDRRKPGQNDLSTPRKEADSVKILSGVFEGRATGTPLCGIIENSDTRSRDYEAMKVLARPGHADYSGYIRYQGFNDHRGSGHFSGRITAPLVFAGAVAKLMLKESGITVRARIREIAGIEDIPSRLTEADPSILQGVADKGFPVVDDAKGELMKEAIRKAKDEHDSVGGIIECVIDGLPAGKGTPGRDSVESLLSLSMFAVPAVKGIEFGTGFDMARMKGSEANDQFLYRDGKVITSTNNNGGINGGITNGMPVVFSVVIKPTSSIGLPQKTMNMKTLEDSEIAIEGRHDPCIVHRAVPVIEAAAALAICEVLGL</sequence>
<evidence type="ECO:0000256" key="6">
    <source>
        <dbReference type="ARBA" id="ARBA00022643"/>
    </source>
</evidence>
<organism evidence="12 13">
    <name type="scientific">Youngiibacter multivorans</name>
    <dbReference type="NCBI Taxonomy" id="937251"/>
    <lineage>
        <taxon>Bacteria</taxon>
        <taxon>Bacillati</taxon>
        <taxon>Bacillota</taxon>
        <taxon>Clostridia</taxon>
        <taxon>Eubacteriales</taxon>
        <taxon>Clostridiaceae</taxon>
        <taxon>Youngiibacter</taxon>
    </lineage>
</organism>
<evidence type="ECO:0000256" key="7">
    <source>
        <dbReference type="ARBA" id="ARBA00022827"/>
    </source>
</evidence>
<protein>
    <recommendedName>
        <fullName evidence="3 11">Chorismate synthase</fullName>
        <shortName evidence="11">CS</shortName>
        <ecNumber evidence="3 11">4.2.3.5</ecNumber>
    </recommendedName>
    <alternativeName>
        <fullName evidence="11">5-enolpyruvylshikimate-3-phosphate phospholyase</fullName>
    </alternativeName>
</protein>
<dbReference type="NCBIfam" id="NF003793">
    <property type="entry name" value="PRK05382.1"/>
    <property type="match status" value="1"/>
</dbReference>
<dbReference type="PANTHER" id="PTHR21085">
    <property type="entry name" value="CHORISMATE SYNTHASE"/>
    <property type="match status" value="1"/>
</dbReference>
<dbReference type="PROSITE" id="PS00788">
    <property type="entry name" value="CHORISMATE_SYNTHASE_2"/>
    <property type="match status" value="1"/>
</dbReference>
<feature type="binding site" evidence="11">
    <location>
        <position position="281"/>
    </location>
    <ligand>
        <name>FMN</name>
        <dbReference type="ChEBI" id="CHEBI:58210"/>
    </ligand>
</feature>
<dbReference type="CDD" id="cd07304">
    <property type="entry name" value="Chorismate_synthase"/>
    <property type="match status" value="1"/>
</dbReference>